<feature type="transmembrane region" description="Helical" evidence="11">
    <location>
        <begin position="7"/>
        <end position="25"/>
    </location>
</feature>
<keyword evidence="2 11" id="KW-0813">Transport</keyword>
<feature type="transmembrane region" description="Helical" evidence="11">
    <location>
        <begin position="554"/>
        <end position="576"/>
    </location>
</feature>
<dbReference type="EMBL" id="JACCKB010000004">
    <property type="protein sequence ID" value="NYZ65198.1"/>
    <property type="molecule type" value="Genomic_DNA"/>
</dbReference>
<proteinExistence type="inferred from homology"/>
<keyword evidence="17" id="KW-1185">Reference proteome</keyword>
<dbReference type="RefSeq" id="WP_180567233.1">
    <property type="nucleotide sequence ID" value="NZ_JACCKB010000004.1"/>
</dbReference>
<feature type="transmembrane region" description="Helical" evidence="11">
    <location>
        <begin position="458"/>
        <end position="478"/>
    </location>
</feature>
<comment type="function">
    <text evidence="11">Part of the Sec protein translocase complex. Interacts with the SecYEG preprotein conducting channel. SecDF uses the proton motive force (PMF) to complete protein translocation after the ATP-dependent function of SecA.</text>
</comment>
<reference evidence="16 17" key="1">
    <citation type="submission" date="2020-07" db="EMBL/GenBank/DDBJ databases">
        <title>Endozoicomonas sp. nov., isolated from sediment.</title>
        <authorList>
            <person name="Gu T."/>
        </authorList>
    </citation>
    <scope>NUCLEOTIDE SEQUENCE [LARGE SCALE GENOMIC DNA]</scope>
    <source>
        <strain evidence="16 17">SM1973</strain>
    </source>
</reference>
<gene>
    <name evidence="11 16" type="primary">secD</name>
    <name evidence="16" type="ORF">H0A36_04200</name>
</gene>
<feature type="domain" description="SecD export protein N-terminal TM" evidence="13">
    <location>
        <begin position="2"/>
        <end position="105"/>
    </location>
</feature>
<evidence type="ECO:0000256" key="2">
    <source>
        <dbReference type="ARBA" id="ARBA00022448"/>
    </source>
</evidence>
<dbReference type="AlphaFoldDB" id="A0A853I3A9"/>
<accession>A0A853I3A9</accession>
<dbReference type="InterPro" id="IPR054384">
    <property type="entry name" value="SecDF_P1_head"/>
</dbReference>
<dbReference type="InterPro" id="IPR027398">
    <property type="entry name" value="SecD-TM"/>
</dbReference>
<feature type="domain" description="Protein translocase subunit SecDF P1" evidence="14">
    <location>
        <begin position="232"/>
        <end position="289"/>
    </location>
</feature>
<dbReference type="FunFam" id="1.20.1640.10:FF:000004">
    <property type="entry name" value="Protein translocase subunit SecD"/>
    <property type="match status" value="1"/>
</dbReference>
<keyword evidence="4 11" id="KW-0812">Transmembrane</keyword>
<dbReference type="GO" id="GO:0005886">
    <property type="term" value="C:plasma membrane"/>
    <property type="evidence" value="ECO:0007669"/>
    <property type="project" value="UniProtKB-SubCell"/>
</dbReference>
<dbReference type="InterPro" id="IPR005791">
    <property type="entry name" value="SecD"/>
</dbReference>
<feature type="transmembrane region" description="Helical" evidence="11">
    <location>
        <begin position="582"/>
        <end position="606"/>
    </location>
</feature>
<feature type="transmembrane region" description="Helical" evidence="11">
    <location>
        <begin position="483"/>
        <end position="505"/>
    </location>
</feature>
<evidence type="ECO:0000256" key="1">
    <source>
        <dbReference type="ARBA" id="ARBA00004651"/>
    </source>
</evidence>
<dbReference type="SUPFAM" id="SSF82866">
    <property type="entry name" value="Multidrug efflux transporter AcrB transmembrane domain"/>
    <property type="match status" value="1"/>
</dbReference>
<comment type="subcellular location">
    <subcellularLocation>
        <location evidence="1 11">Cell membrane</location>
        <topology evidence="1 11">Multi-pass membrane protein</topology>
    </subcellularLocation>
</comment>
<name>A0A853I3A9_9GAMM</name>
<dbReference type="InterPro" id="IPR048634">
    <property type="entry name" value="SecD_SecF_C"/>
</dbReference>
<organism evidence="16 17">
    <name type="scientific">Spartinivicinus marinus</name>
    <dbReference type="NCBI Taxonomy" id="2994442"/>
    <lineage>
        <taxon>Bacteria</taxon>
        <taxon>Pseudomonadati</taxon>
        <taxon>Pseudomonadota</taxon>
        <taxon>Gammaproteobacteria</taxon>
        <taxon>Oceanospirillales</taxon>
        <taxon>Zooshikellaceae</taxon>
        <taxon>Spartinivicinus</taxon>
    </lineage>
</organism>
<evidence type="ECO:0000256" key="7">
    <source>
        <dbReference type="ARBA" id="ARBA00023010"/>
    </source>
</evidence>
<evidence type="ECO:0000313" key="17">
    <source>
        <dbReference type="Proteomes" id="UP000569732"/>
    </source>
</evidence>
<keyword evidence="7 11" id="KW-0811">Translocation</keyword>
<comment type="caution">
    <text evidence="16">The sequence shown here is derived from an EMBL/GenBank/DDBJ whole genome shotgun (WGS) entry which is preliminary data.</text>
</comment>
<dbReference type="PANTHER" id="PTHR30081">
    <property type="entry name" value="PROTEIN-EXPORT MEMBRANE PROTEIN SEC"/>
    <property type="match status" value="1"/>
</dbReference>
<dbReference type="InterPro" id="IPR048631">
    <property type="entry name" value="SecD_1st"/>
</dbReference>
<keyword evidence="8 11" id="KW-0472">Membrane</keyword>
<dbReference type="GO" id="GO:0006605">
    <property type="term" value="P:protein targeting"/>
    <property type="evidence" value="ECO:0007669"/>
    <property type="project" value="UniProtKB-UniRule"/>
</dbReference>
<dbReference type="InterPro" id="IPR022813">
    <property type="entry name" value="SecD/SecF_arch_bac"/>
</dbReference>
<feature type="domain" description="Protein export membrane protein SecD/SecF C-terminal" evidence="12">
    <location>
        <begin position="442"/>
        <end position="608"/>
    </location>
</feature>
<feature type="domain" description="SecDF P1 head subdomain" evidence="15">
    <location>
        <begin position="305"/>
        <end position="437"/>
    </location>
</feature>
<dbReference type="Gene3D" id="3.30.70.3400">
    <property type="match status" value="2"/>
</dbReference>
<dbReference type="Pfam" id="PF02355">
    <property type="entry name" value="SecD_SecF_C"/>
    <property type="match status" value="1"/>
</dbReference>
<dbReference type="GO" id="GO:0065002">
    <property type="term" value="P:intracellular protein transmembrane transport"/>
    <property type="evidence" value="ECO:0007669"/>
    <property type="project" value="UniProtKB-UniRule"/>
</dbReference>
<feature type="transmembrane region" description="Helical" evidence="11">
    <location>
        <begin position="511"/>
        <end position="533"/>
    </location>
</feature>
<dbReference type="NCBIfam" id="TIGR00916">
    <property type="entry name" value="2A0604s01"/>
    <property type="match status" value="1"/>
</dbReference>
<dbReference type="GO" id="GO:0015450">
    <property type="term" value="F:protein-transporting ATPase activity"/>
    <property type="evidence" value="ECO:0007669"/>
    <property type="project" value="InterPro"/>
</dbReference>
<keyword evidence="6 11" id="KW-1133">Transmembrane helix</keyword>
<dbReference type="InterPro" id="IPR001036">
    <property type="entry name" value="Acrflvin-R"/>
</dbReference>
<dbReference type="Gene3D" id="1.20.1640.10">
    <property type="entry name" value="Multidrug efflux transporter AcrB transmembrane domain"/>
    <property type="match status" value="1"/>
</dbReference>
<dbReference type="Pfam" id="PF07549">
    <property type="entry name" value="Sec_GG"/>
    <property type="match status" value="1"/>
</dbReference>
<dbReference type="Gene3D" id="3.30.1360.200">
    <property type="match status" value="1"/>
</dbReference>
<dbReference type="NCBIfam" id="TIGR01129">
    <property type="entry name" value="secD"/>
    <property type="match status" value="1"/>
</dbReference>
<dbReference type="Pfam" id="PF13721">
    <property type="entry name" value="SecD-TM1"/>
    <property type="match status" value="1"/>
</dbReference>
<evidence type="ECO:0000259" key="15">
    <source>
        <dbReference type="Pfam" id="PF22599"/>
    </source>
</evidence>
<comment type="similarity">
    <text evidence="9 11">Belongs to the SecD/SecF family. SecD subfamily.</text>
</comment>
<dbReference type="InterPro" id="IPR055344">
    <property type="entry name" value="SecD_SecF_C_bact"/>
</dbReference>
<evidence type="ECO:0000256" key="9">
    <source>
        <dbReference type="ARBA" id="ARBA00060774"/>
    </source>
</evidence>
<dbReference type="HAMAP" id="MF_01463_B">
    <property type="entry name" value="SecD_B"/>
    <property type="match status" value="1"/>
</dbReference>
<dbReference type="FunFam" id="3.30.1360.200:FF:000001">
    <property type="entry name" value="Protein translocase subunit SecD"/>
    <property type="match status" value="1"/>
</dbReference>
<keyword evidence="3 11" id="KW-1003">Cell membrane</keyword>
<evidence type="ECO:0000256" key="6">
    <source>
        <dbReference type="ARBA" id="ARBA00022989"/>
    </source>
</evidence>
<evidence type="ECO:0000256" key="3">
    <source>
        <dbReference type="ARBA" id="ARBA00022475"/>
    </source>
</evidence>
<dbReference type="PRINTS" id="PR00702">
    <property type="entry name" value="ACRIFLAVINRP"/>
</dbReference>
<sequence length="620" mass="68209">MLNKYPIWKYFLVIFIVSIGVIYALPNLYQDDPAIQISHHRSATAVSESTLQQAQKRLEKQGIGIKGFEVTNKGAGLLRLNSFEDQLKAKSMVKDWLGDDYIVALNLAATTPDWLRSMGAGPMKLGLDLSGGVHFLLEVDMGKAIATRLKGIHNEIRSELSKQDLRYKVGSSSTSARWVLNFKNEAKRDKAMQVVRGKYSDLNINAGEDSAIYWLSYQFSELKVKDIEDYAIKQNLTSLRNRVNELGVSEPLVQRQGRNRIVVELPGVQDTAEAKKIIGKTANLEFRLAAQLDAKAGQYETLNRKEGGQAKLEKKIIVTGDQVADARASFDENGRPQVNITLSGGGGQLMNKATRTNVGRQMAVIFIEERPYTKEVEKVVDGKATVVKETRFKEERKIISLATIQSALGTQFRITGLDSVGESKELALLLRAGAFAAPMYFVEERTVGPSLGKENIELGFKSVVVGFVLVLLFMLVYYKVFGLFANVALGLNLVLLIAFMSILSATLTLPGIAGIVLTVGMAVDANVLIFSRIKEEMKRGLPLQHAIHEGYDRAFVTILDANITTLLVAIILYGVGTGPVRGFAVTLSIGIVTSIFTAIVVTRALVNMTHGGRQLKKLWI</sequence>
<evidence type="ECO:0000256" key="8">
    <source>
        <dbReference type="ARBA" id="ARBA00023136"/>
    </source>
</evidence>
<dbReference type="FunFam" id="3.30.70.3400:FF:000003">
    <property type="entry name" value="Preprotein translocase subunit SecD"/>
    <property type="match status" value="1"/>
</dbReference>
<dbReference type="Pfam" id="PF22599">
    <property type="entry name" value="SecDF_P1_head"/>
    <property type="match status" value="1"/>
</dbReference>
<dbReference type="GO" id="GO:0043952">
    <property type="term" value="P:protein transport by the Sec complex"/>
    <property type="evidence" value="ECO:0007669"/>
    <property type="project" value="UniProtKB-UniRule"/>
</dbReference>
<evidence type="ECO:0000256" key="5">
    <source>
        <dbReference type="ARBA" id="ARBA00022927"/>
    </source>
</evidence>
<dbReference type="PANTHER" id="PTHR30081:SF1">
    <property type="entry name" value="PROTEIN TRANSLOCASE SUBUNIT SECD"/>
    <property type="match status" value="1"/>
</dbReference>
<protein>
    <recommendedName>
        <fullName evidence="10 11">Protein translocase subunit SecD</fullName>
    </recommendedName>
</protein>
<dbReference type="Proteomes" id="UP000569732">
    <property type="component" value="Unassembled WGS sequence"/>
</dbReference>
<keyword evidence="5 11" id="KW-0653">Protein transport</keyword>
<evidence type="ECO:0000256" key="4">
    <source>
        <dbReference type="ARBA" id="ARBA00022692"/>
    </source>
</evidence>
<evidence type="ECO:0000259" key="13">
    <source>
        <dbReference type="Pfam" id="PF13721"/>
    </source>
</evidence>
<evidence type="ECO:0000256" key="11">
    <source>
        <dbReference type="HAMAP-Rule" id="MF_01463"/>
    </source>
</evidence>
<dbReference type="InterPro" id="IPR022646">
    <property type="entry name" value="SecD/SecF_CS"/>
</dbReference>
<evidence type="ECO:0000256" key="10">
    <source>
        <dbReference type="ARBA" id="ARBA00068220"/>
    </source>
</evidence>
<comment type="subunit">
    <text evidence="11">Forms a complex with SecF. Part of the essential Sec protein translocation apparatus which comprises SecA, SecYEG and auxiliary proteins SecDF-YajC and YidC.</text>
</comment>
<dbReference type="Pfam" id="PF21760">
    <property type="entry name" value="SecD_1st"/>
    <property type="match status" value="1"/>
</dbReference>
<evidence type="ECO:0000313" key="16">
    <source>
        <dbReference type="EMBL" id="NYZ65198.1"/>
    </source>
</evidence>
<evidence type="ECO:0000259" key="12">
    <source>
        <dbReference type="Pfam" id="PF02355"/>
    </source>
</evidence>
<evidence type="ECO:0000259" key="14">
    <source>
        <dbReference type="Pfam" id="PF21760"/>
    </source>
</evidence>